<evidence type="ECO:0000259" key="2">
    <source>
        <dbReference type="Pfam" id="PF01571"/>
    </source>
</evidence>
<dbReference type="SUPFAM" id="SSF103025">
    <property type="entry name" value="Folate-binding domain"/>
    <property type="match status" value="1"/>
</dbReference>
<dbReference type="InterPro" id="IPR017703">
    <property type="entry name" value="YgfZ/GCV_T_CS"/>
</dbReference>
<dbReference type="HOGENOM" id="CLU_007884_6_3_3"/>
<dbReference type="OrthoDB" id="9796287at2"/>
<name>E0UBX9_GLOV7</name>
<evidence type="ECO:0000256" key="1">
    <source>
        <dbReference type="ARBA" id="ARBA00022946"/>
    </source>
</evidence>
<dbReference type="STRING" id="497965.Cyan7822_3243"/>
<dbReference type="KEGG" id="cyj:Cyan7822_3243"/>
<dbReference type="AlphaFoldDB" id="E0UBX9"/>
<evidence type="ECO:0000313" key="4">
    <source>
        <dbReference type="Proteomes" id="UP000008206"/>
    </source>
</evidence>
<dbReference type="InterPro" id="IPR027266">
    <property type="entry name" value="TrmE/GcvT-like"/>
</dbReference>
<dbReference type="RefSeq" id="WP_013323287.1">
    <property type="nucleotide sequence ID" value="NC_014501.1"/>
</dbReference>
<dbReference type="Gene3D" id="3.30.1360.120">
    <property type="entry name" value="Probable tRNA modification gtpase trme, domain 1"/>
    <property type="match status" value="1"/>
</dbReference>
<gene>
    <name evidence="3" type="ordered locus">Cyan7822_3243</name>
</gene>
<dbReference type="eggNOG" id="COG0354">
    <property type="taxonomic scope" value="Bacteria"/>
</dbReference>
<proteinExistence type="predicted"/>
<dbReference type="InterPro" id="IPR028896">
    <property type="entry name" value="GcvT/YgfZ/DmdA"/>
</dbReference>
<feature type="domain" description="GCVT N-terminal" evidence="2">
    <location>
        <begin position="32"/>
        <end position="255"/>
    </location>
</feature>
<dbReference type="PANTHER" id="PTHR43757">
    <property type="entry name" value="AMINOMETHYLTRANSFERASE"/>
    <property type="match status" value="1"/>
</dbReference>
<dbReference type="PANTHER" id="PTHR43757:SF14">
    <property type="entry name" value="GLYCINE CLEAVAGE T-PROTEIN FAMILY"/>
    <property type="match status" value="1"/>
</dbReference>
<protein>
    <submittedName>
        <fullName evidence="3">Folate-binding protein YgfZ</fullName>
    </submittedName>
</protein>
<accession>E0UBX9</accession>
<dbReference type="NCBIfam" id="TIGR03317">
    <property type="entry name" value="ygfZ_signature"/>
    <property type="match status" value="1"/>
</dbReference>
<keyword evidence="4" id="KW-1185">Reference proteome</keyword>
<dbReference type="Pfam" id="PF01571">
    <property type="entry name" value="GCV_T"/>
    <property type="match status" value="1"/>
</dbReference>
<evidence type="ECO:0000313" key="3">
    <source>
        <dbReference type="EMBL" id="ADN15194.1"/>
    </source>
</evidence>
<sequence>MISALKAHQIKLGAVISADGTFASSFGNDGEAIKAAQTGVALSDRSHWGLIQLKGNERLRFLHNQTTNNINSLKPGQGCDTVFVNSTGRTLDLATAYVTDESIYLLVSPNRRQFLLQWMDRYIFPMDKVELEDSSGKYAIFTLIGPQSHSVLAKLNLDPLIGQPLNTHIQQKIDNSLVRVALGSGLALPGYTLMVPMQEALTVWEQLVNTGVTLLGNRVWEQLRILQGRPVPDYELTEDYNALESGLWKAISFEKGCYIGQETIARLNTYKGVKQRLWGVKLSQCVQPHTEVILEDKKVGILTSCTETQEGAFGLAYVKTKAGGEGLRVTLGEQTGELVSVPFLTHEYYQPQKTQTN</sequence>
<organism evidence="3 4">
    <name type="scientific">Gloeothece verrucosa (strain PCC 7822)</name>
    <name type="common">Cyanothece sp. (strain PCC 7822)</name>
    <dbReference type="NCBI Taxonomy" id="497965"/>
    <lineage>
        <taxon>Bacteria</taxon>
        <taxon>Bacillati</taxon>
        <taxon>Cyanobacteriota</taxon>
        <taxon>Cyanophyceae</taxon>
        <taxon>Oscillatoriophycideae</taxon>
        <taxon>Chroococcales</taxon>
        <taxon>Aphanothecaceae</taxon>
        <taxon>Gloeothece</taxon>
        <taxon>Gloeothece verrucosa</taxon>
    </lineage>
</organism>
<dbReference type="PIRSF" id="PIRSF006487">
    <property type="entry name" value="GcvT"/>
    <property type="match status" value="1"/>
</dbReference>
<dbReference type="EMBL" id="CP002198">
    <property type="protein sequence ID" value="ADN15194.1"/>
    <property type="molecule type" value="Genomic_DNA"/>
</dbReference>
<dbReference type="Proteomes" id="UP000008206">
    <property type="component" value="Chromosome"/>
</dbReference>
<reference evidence="4" key="1">
    <citation type="journal article" date="2011" name="MBio">
        <title>Novel metabolic attributes of the genus Cyanothece, comprising a group of unicellular nitrogen-fixing Cyanobacteria.</title>
        <authorList>
            <person name="Bandyopadhyay A."/>
            <person name="Elvitigala T."/>
            <person name="Welsh E."/>
            <person name="Stockel J."/>
            <person name="Liberton M."/>
            <person name="Min H."/>
            <person name="Sherman L.A."/>
            <person name="Pakrasi H.B."/>
        </authorList>
    </citation>
    <scope>NUCLEOTIDE SEQUENCE [LARGE SCALE GENOMIC DNA]</scope>
    <source>
        <strain evidence="4">PCC 7822</strain>
    </source>
</reference>
<keyword evidence="1" id="KW-0809">Transit peptide</keyword>
<dbReference type="InterPro" id="IPR006222">
    <property type="entry name" value="GCVT_N"/>
</dbReference>